<name>A0A9C6U0N2_FRAOC</name>
<evidence type="ECO:0000313" key="2">
    <source>
        <dbReference type="Proteomes" id="UP000504606"/>
    </source>
</evidence>
<organism evidence="2 3">
    <name type="scientific">Frankliniella occidentalis</name>
    <name type="common">Western flower thrips</name>
    <name type="synonym">Euthrips occidentalis</name>
    <dbReference type="NCBI Taxonomy" id="133901"/>
    <lineage>
        <taxon>Eukaryota</taxon>
        <taxon>Metazoa</taxon>
        <taxon>Ecdysozoa</taxon>
        <taxon>Arthropoda</taxon>
        <taxon>Hexapoda</taxon>
        <taxon>Insecta</taxon>
        <taxon>Pterygota</taxon>
        <taxon>Neoptera</taxon>
        <taxon>Paraneoptera</taxon>
        <taxon>Thysanoptera</taxon>
        <taxon>Terebrantia</taxon>
        <taxon>Thripoidea</taxon>
        <taxon>Thripidae</taxon>
        <taxon>Frankliniella</taxon>
    </lineage>
</organism>
<dbReference type="OrthoDB" id="10573056at2759"/>
<evidence type="ECO:0000313" key="3">
    <source>
        <dbReference type="RefSeq" id="XP_052123985.1"/>
    </source>
</evidence>
<keyword evidence="2" id="KW-1185">Reference proteome</keyword>
<feature type="region of interest" description="Disordered" evidence="1">
    <location>
        <begin position="1"/>
        <end position="22"/>
    </location>
</feature>
<accession>A0A9C6U0N2</accession>
<feature type="region of interest" description="Disordered" evidence="1">
    <location>
        <begin position="42"/>
        <end position="68"/>
    </location>
</feature>
<feature type="compositionally biased region" description="Low complexity" evidence="1">
    <location>
        <begin position="44"/>
        <end position="58"/>
    </location>
</feature>
<feature type="compositionally biased region" description="Low complexity" evidence="1">
    <location>
        <begin position="1"/>
        <end position="11"/>
    </location>
</feature>
<gene>
    <name evidence="3" type="primary">LOC113213104</name>
</gene>
<dbReference type="RefSeq" id="XP_052123985.1">
    <property type="nucleotide sequence ID" value="XM_052268025.1"/>
</dbReference>
<evidence type="ECO:0000256" key="1">
    <source>
        <dbReference type="SAM" id="MobiDB-lite"/>
    </source>
</evidence>
<dbReference type="Proteomes" id="UP000504606">
    <property type="component" value="Unplaced"/>
</dbReference>
<dbReference type="GeneID" id="113213104"/>
<sequence length="181" mass="19131">MSGAAAAGKGKTSITGRQQRGDSMPLISCAGPDLALCHSIPEMTTTPRTGTGTGSSSSHGGGTSTGSRPAVRELDVVARWLWLAWRLVLFCALLSSPTPLSPPGGLLRLTHALRQLRRAVPTLDSQRAETPYPFRPEDGELLRPEYQAKYGVRGQGLVEQLGGQYLGPKDYLTPPAPPGTA</sequence>
<protein>
    <submittedName>
        <fullName evidence="3">Uncharacterized protein LOC113213104 isoform X1</fullName>
    </submittedName>
</protein>
<proteinExistence type="predicted"/>
<dbReference type="AlphaFoldDB" id="A0A9C6U0N2"/>
<reference evidence="3" key="1">
    <citation type="submission" date="2025-08" db="UniProtKB">
        <authorList>
            <consortium name="RefSeq"/>
        </authorList>
    </citation>
    <scope>IDENTIFICATION</scope>
    <source>
        <tissue evidence="3">Whole organism</tissue>
    </source>
</reference>